<keyword evidence="2" id="KW-0863">Zinc-finger</keyword>
<feature type="compositionally biased region" description="Basic and acidic residues" evidence="4">
    <location>
        <begin position="178"/>
        <end position="189"/>
    </location>
</feature>
<evidence type="ECO:0000313" key="5">
    <source>
        <dbReference type="EMBL" id="EGS17409.1"/>
    </source>
</evidence>
<dbReference type="PANTHER" id="PTHR13093">
    <property type="entry name" value="ZINC FINGER HIT DOMAIN CONTAINING PROTEIN 1"/>
    <property type="match status" value="1"/>
</dbReference>
<proteinExistence type="predicted"/>
<accession>G0SGS0</accession>
<dbReference type="OrthoDB" id="74807at2759"/>
<dbReference type="RefSeq" id="XP_006697027.1">
    <property type="nucleotide sequence ID" value="XM_006696964.1"/>
</dbReference>
<dbReference type="GO" id="GO:0006338">
    <property type="term" value="P:chromatin remodeling"/>
    <property type="evidence" value="ECO:0007669"/>
    <property type="project" value="InterPro"/>
</dbReference>
<evidence type="ECO:0000256" key="1">
    <source>
        <dbReference type="ARBA" id="ARBA00022723"/>
    </source>
</evidence>
<evidence type="ECO:0000256" key="4">
    <source>
        <dbReference type="SAM" id="MobiDB-lite"/>
    </source>
</evidence>
<keyword evidence="3" id="KW-0862">Zinc</keyword>
<organism evidence="6">
    <name type="scientific">Chaetomium thermophilum (strain DSM 1495 / CBS 144.50 / IMI 039719)</name>
    <name type="common">Thermochaetoides thermophila</name>
    <dbReference type="NCBI Taxonomy" id="759272"/>
    <lineage>
        <taxon>Eukaryota</taxon>
        <taxon>Fungi</taxon>
        <taxon>Dikarya</taxon>
        <taxon>Ascomycota</taxon>
        <taxon>Pezizomycotina</taxon>
        <taxon>Sordariomycetes</taxon>
        <taxon>Sordariomycetidae</taxon>
        <taxon>Sordariales</taxon>
        <taxon>Chaetomiaceae</taxon>
        <taxon>Thermochaetoides</taxon>
    </lineage>
</organism>
<dbReference type="GO" id="GO:0008270">
    <property type="term" value="F:zinc ion binding"/>
    <property type="evidence" value="ECO:0007669"/>
    <property type="project" value="UniProtKB-KW"/>
</dbReference>
<dbReference type="KEGG" id="cthr:CTHT_0067340"/>
<evidence type="ECO:0000313" key="6">
    <source>
        <dbReference type="Proteomes" id="UP000008066"/>
    </source>
</evidence>
<keyword evidence="1" id="KW-0479">Metal-binding</keyword>
<dbReference type="EMBL" id="GL988047">
    <property type="protein sequence ID" value="EGS17409.1"/>
    <property type="molecule type" value="Genomic_DNA"/>
</dbReference>
<dbReference type="AlphaFoldDB" id="G0SGS0"/>
<feature type="region of interest" description="Disordered" evidence="4">
    <location>
        <begin position="16"/>
        <end position="53"/>
    </location>
</feature>
<feature type="region of interest" description="Disordered" evidence="4">
    <location>
        <begin position="140"/>
        <end position="273"/>
    </location>
</feature>
<dbReference type="HOGENOM" id="CLU_034747_0_0_1"/>
<protein>
    <submittedName>
        <fullName evidence="5">Uncharacterized protein</fullName>
    </submittedName>
</protein>
<evidence type="ECO:0000256" key="2">
    <source>
        <dbReference type="ARBA" id="ARBA00022771"/>
    </source>
</evidence>
<evidence type="ECO:0000256" key="3">
    <source>
        <dbReference type="ARBA" id="ARBA00022833"/>
    </source>
</evidence>
<sequence length="316" mass="33708">MNNFGVIEIASTTTKTTPGWAYVPDTGPTPPQALQPPTNRKRAARNQPALSLSDLSAREETRVRKELEALDRDSHRDVNIPIPAKPGGGRPEKKHTPNVRRILQSQKTFANHLDDYIAMLALAESNPAAAAAMAGTGGKLSAASSANASKSGSPAPAANAGAGATQSKRAQAAAKRAAAKEKAEEEARKKAATAGGKRGSMVHVQFVEGKKEEGEDTPMLDADTPSTSIGEEKGEQKANSYPRLSTILPPYTKPPPPSHPGDDDPLLVSRVPPFPSDEELRELMTAPPLNYLEARGKFEEDEPRYPVRVFCGPIRA</sequence>
<dbReference type="Proteomes" id="UP000008066">
    <property type="component" value="Unassembled WGS sequence"/>
</dbReference>
<reference evidence="5 6" key="1">
    <citation type="journal article" date="2011" name="Cell">
        <title>Insight into structure and assembly of the nuclear pore complex by utilizing the genome of a eukaryotic thermophile.</title>
        <authorList>
            <person name="Amlacher S."/>
            <person name="Sarges P."/>
            <person name="Flemming D."/>
            <person name="van Noort V."/>
            <person name="Kunze R."/>
            <person name="Devos D.P."/>
            <person name="Arumugam M."/>
            <person name="Bork P."/>
            <person name="Hurt E."/>
        </authorList>
    </citation>
    <scope>NUCLEOTIDE SEQUENCE [LARGE SCALE GENOMIC DNA]</scope>
    <source>
        <strain evidence="6">DSM 1495 / CBS 144.50 / IMI 039719</strain>
    </source>
</reference>
<dbReference type="InterPro" id="IPR039723">
    <property type="entry name" value="Vps71/ZNHIT1"/>
</dbReference>
<dbReference type="OMA" id="HHRATHG"/>
<dbReference type="STRING" id="759272.G0SGS0"/>
<dbReference type="GeneID" id="18260772"/>
<dbReference type="eggNOG" id="ENOG502SR3R">
    <property type="taxonomic scope" value="Eukaryota"/>
</dbReference>
<feature type="region of interest" description="Disordered" evidence="4">
    <location>
        <begin position="77"/>
        <end position="97"/>
    </location>
</feature>
<keyword evidence="6" id="KW-1185">Reference proteome</keyword>
<name>G0SGS0_CHATD</name>
<gene>
    <name evidence="5" type="ORF">CTHT_0067340</name>
</gene>
<feature type="compositionally biased region" description="Low complexity" evidence="4">
    <location>
        <begin position="140"/>
        <end position="176"/>
    </location>
</feature>